<protein>
    <submittedName>
        <fullName evidence="11">Ig-like V-type domain-containing protein FAM187A isoform X4</fullName>
    </submittedName>
</protein>
<reference evidence="11" key="1">
    <citation type="submission" date="2025-08" db="UniProtKB">
        <authorList>
            <consortium name="RefSeq"/>
        </authorList>
    </citation>
    <scope>IDENTIFICATION</scope>
</reference>
<keyword evidence="5 8" id="KW-1133">Transmembrane helix</keyword>
<dbReference type="Gene3D" id="2.60.40.10">
    <property type="entry name" value="Immunoglobulins"/>
    <property type="match status" value="2"/>
</dbReference>
<evidence type="ECO:0000256" key="4">
    <source>
        <dbReference type="ARBA" id="ARBA00022729"/>
    </source>
</evidence>
<dbReference type="InterPro" id="IPR003599">
    <property type="entry name" value="Ig_sub"/>
</dbReference>
<keyword evidence="4" id="KW-0732">Signal</keyword>
<feature type="transmembrane region" description="Helical" evidence="8">
    <location>
        <begin position="15"/>
        <end position="45"/>
    </location>
</feature>
<dbReference type="SUPFAM" id="SSF48726">
    <property type="entry name" value="Immunoglobulin"/>
    <property type="match status" value="2"/>
</dbReference>
<evidence type="ECO:0000256" key="2">
    <source>
        <dbReference type="ARBA" id="ARBA00008727"/>
    </source>
</evidence>
<dbReference type="AlphaFoldDB" id="A0A9W3AC52"/>
<dbReference type="InterPro" id="IPR007110">
    <property type="entry name" value="Ig-like_dom"/>
</dbReference>
<proteinExistence type="inferred from homology"/>
<keyword evidence="6 8" id="KW-0472">Membrane</keyword>
<dbReference type="RefSeq" id="XP_055884867.1">
    <property type="nucleotide sequence ID" value="XM_056028892.1"/>
</dbReference>
<evidence type="ECO:0000256" key="5">
    <source>
        <dbReference type="ARBA" id="ARBA00022989"/>
    </source>
</evidence>
<dbReference type="GeneID" id="106059831"/>
<comment type="subcellular location">
    <subcellularLocation>
        <location evidence="1">Membrane</location>
        <topology evidence="1">Single-pass type I membrane protein</topology>
    </subcellularLocation>
</comment>
<keyword evidence="3 8" id="KW-0812">Transmembrane</keyword>
<dbReference type="PROSITE" id="PS50835">
    <property type="entry name" value="IG_LIKE"/>
    <property type="match status" value="2"/>
</dbReference>
<evidence type="ECO:0000256" key="3">
    <source>
        <dbReference type="ARBA" id="ARBA00022692"/>
    </source>
</evidence>
<dbReference type="InterPro" id="IPR036179">
    <property type="entry name" value="Ig-like_dom_sf"/>
</dbReference>
<dbReference type="Proteomes" id="UP001165740">
    <property type="component" value="Chromosome 5"/>
</dbReference>
<dbReference type="GO" id="GO:0016020">
    <property type="term" value="C:membrane"/>
    <property type="evidence" value="ECO:0007669"/>
    <property type="project" value="UniProtKB-SubCell"/>
</dbReference>
<feature type="domain" description="Ig-like" evidence="9">
    <location>
        <begin position="200"/>
        <end position="286"/>
    </location>
</feature>
<comment type="similarity">
    <text evidence="2">Belongs to the FAM187 family.</text>
</comment>
<dbReference type="SMART" id="SM00409">
    <property type="entry name" value="IG"/>
    <property type="match status" value="2"/>
</dbReference>
<feature type="transmembrane region" description="Helical" evidence="8">
    <location>
        <begin position="514"/>
        <end position="536"/>
    </location>
</feature>
<evidence type="ECO:0000256" key="1">
    <source>
        <dbReference type="ARBA" id="ARBA00004479"/>
    </source>
</evidence>
<dbReference type="PANTHER" id="PTHR32178">
    <property type="entry name" value="FAM187"/>
    <property type="match status" value="1"/>
</dbReference>
<organism evidence="10 11">
    <name type="scientific">Biomphalaria glabrata</name>
    <name type="common">Bloodfluke planorb</name>
    <name type="synonym">Freshwater snail</name>
    <dbReference type="NCBI Taxonomy" id="6526"/>
    <lineage>
        <taxon>Eukaryota</taxon>
        <taxon>Metazoa</taxon>
        <taxon>Spiralia</taxon>
        <taxon>Lophotrochozoa</taxon>
        <taxon>Mollusca</taxon>
        <taxon>Gastropoda</taxon>
        <taxon>Heterobranchia</taxon>
        <taxon>Euthyneura</taxon>
        <taxon>Panpulmonata</taxon>
        <taxon>Hygrophila</taxon>
        <taxon>Lymnaeoidea</taxon>
        <taxon>Planorbidae</taxon>
        <taxon>Biomphalaria</taxon>
    </lineage>
</organism>
<evidence type="ECO:0000256" key="7">
    <source>
        <dbReference type="ARBA" id="ARBA00023180"/>
    </source>
</evidence>
<sequence length="544" mass="63124">MKKKQPIHVDKRDSILFYCVVLFESLTMFVHWQLVLMFLLLQIFLSFCELRASGKFLNDKSQELKESDQIIVDNKTFSDYWQWLKIKYSFGRRQEFVKRLLPSLVIPQNKSSKLWAFDNHVSDMSSRSTNRNRRLLTLDTGADKYAPLLKTSAKKSKHHRRFLSKIRKKLQQYVNKAADWGLSNKEAAEIFEKYNRCLEEKLNALQTEEFPIKPIMAIEGEKITLDCLICYRPDVDELSQKAAWQVLKHEHTELEDVREGKEMEISKTNTLTIRNIDVNDAGQYFCVEHQDYAAVYQVDVFLTDRRKHTIYSDTPVFPRDYPILMFYKDGVPCHSTALPRHIRQIPEIGERFSETIVASCNESCPTQPPAIEIKIHFGSIKYKFQNQLSVTDKSGQVIDVIEPGFHSIHQKPALPPLIKRKVLYEPQNSHLVLHCPGELEVAMIHWTRGERQIDPGSIKRQTRGRVHVDSRNQLHINQLLISDTAVYNCWCKNRKVASLKVIVVDGENTRLKLYISYGGLVTTTIGSFLIVFCICCKKSDKNAR</sequence>
<evidence type="ECO:0000313" key="11">
    <source>
        <dbReference type="RefSeq" id="XP_055884867.1"/>
    </source>
</evidence>
<keyword evidence="10" id="KW-1185">Reference proteome</keyword>
<feature type="domain" description="Ig-like" evidence="9">
    <location>
        <begin position="412"/>
        <end position="500"/>
    </location>
</feature>
<keyword evidence="7" id="KW-0325">Glycoprotein</keyword>
<gene>
    <name evidence="11" type="primary">LOC106059831</name>
</gene>
<evidence type="ECO:0000256" key="8">
    <source>
        <dbReference type="SAM" id="Phobius"/>
    </source>
</evidence>
<evidence type="ECO:0000256" key="6">
    <source>
        <dbReference type="ARBA" id="ARBA00023136"/>
    </source>
</evidence>
<dbReference type="PANTHER" id="PTHR32178:SF6">
    <property type="entry name" value="IG-LIKE DOMAIN-CONTAINING PROTEIN"/>
    <property type="match status" value="1"/>
</dbReference>
<evidence type="ECO:0000259" key="9">
    <source>
        <dbReference type="PROSITE" id="PS50835"/>
    </source>
</evidence>
<accession>A0A9W3AC52</accession>
<dbReference type="InterPro" id="IPR039311">
    <property type="entry name" value="FAM187A/B"/>
</dbReference>
<name>A0A9W3AC52_BIOGL</name>
<dbReference type="InterPro" id="IPR013783">
    <property type="entry name" value="Ig-like_fold"/>
</dbReference>
<evidence type="ECO:0000313" key="10">
    <source>
        <dbReference type="Proteomes" id="UP001165740"/>
    </source>
</evidence>